<proteinExistence type="inferred from homology"/>
<dbReference type="GO" id="GO:0005840">
    <property type="term" value="C:ribosome"/>
    <property type="evidence" value="ECO:0007669"/>
    <property type="project" value="InterPro"/>
</dbReference>
<evidence type="ECO:0000256" key="1">
    <source>
        <dbReference type="ARBA" id="ARBA00022490"/>
    </source>
</evidence>
<comment type="subunit">
    <text evidence="5">Binds ribosomal protein uS19.</text>
</comment>
<keyword evidence="4 5" id="KW-0143">Chaperone</keyword>
<evidence type="ECO:0000256" key="3">
    <source>
        <dbReference type="ARBA" id="ARBA00022552"/>
    </source>
</evidence>
<dbReference type="HAMAP" id="MF_00014">
    <property type="entry name" value="Ribosome_mat_RimM"/>
    <property type="match status" value="1"/>
</dbReference>
<evidence type="ECO:0000256" key="4">
    <source>
        <dbReference type="ARBA" id="ARBA00023186"/>
    </source>
</evidence>
<dbReference type="PANTHER" id="PTHR33692">
    <property type="entry name" value="RIBOSOME MATURATION FACTOR RIMM"/>
    <property type="match status" value="1"/>
</dbReference>
<dbReference type="GO" id="GO:0006364">
    <property type="term" value="P:rRNA processing"/>
    <property type="evidence" value="ECO:0007669"/>
    <property type="project" value="UniProtKB-UniRule"/>
</dbReference>
<dbReference type="InterPro" id="IPR002676">
    <property type="entry name" value="RimM_N"/>
</dbReference>
<dbReference type="RefSeq" id="WP_104700007.1">
    <property type="nucleotide sequence ID" value="NZ_FZPP01000019.1"/>
</dbReference>
<name>A0A3D8I3L1_9HELI</name>
<dbReference type="SUPFAM" id="SSF50346">
    <property type="entry name" value="PRC-barrel domain"/>
    <property type="match status" value="1"/>
</dbReference>
<sequence>MPKAPSFLLVAKIGRVVGIHGDLKLHIVSDFPSIFIPEAIFHTLSFGTLCISSFDTKRNLVRFVGFTSRESAAKLVNCELYSTLEESKAMCVLKEGEFLWQEMIGVGVYDTCNGGELKLGEVKDIERIGALDYLLIATDSKLVSLGLREEFFIPNIEHYVRTLSTEAVITCDALKLLEQS</sequence>
<keyword evidence="2 5" id="KW-0690">Ribosome biogenesis</keyword>
<dbReference type="GO" id="GO:0042274">
    <property type="term" value="P:ribosomal small subunit biogenesis"/>
    <property type="evidence" value="ECO:0007669"/>
    <property type="project" value="UniProtKB-UniRule"/>
</dbReference>
<evidence type="ECO:0000256" key="2">
    <source>
        <dbReference type="ARBA" id="ARBA00022517"/>
    </source>
</evidence>
<evidence type="ECO:0000259" key="6">
    <source>
        <dbReference type="Pfam" id="PF01782"/>
    </source>
</evidence>
<evidence type="ECO:0000256" key="5">
    <source>
        <dbReference type="HAMAP-Rule" id="MF_00014"/>
    </source>
</evidence>
<dbReference type="AlphaFoldDB" id="A0A3D8I3L1"/>
<comment type="function">
    <text evidence="5">An accessory protein needed during the final step in the assembly of 30S ribosomal subunit, possibly for assembly of the head region. Essential for efficient processing of 16S rRNA. May be needed both before and after RbfA during the maturation of 16S rRNA. It has affinity for free ribosomal 30S subunits but not for 70S ribosomes.</text>
</comment>
<dbReference type="Proteomes" id="UP000256599">
    <property type="component" value="Unassembled WGS sequence"/>
</dbReference>
<accession>A0A3D8I3L1</accession>
<dbReference type="InterPro" id="IPR011033">
    <property type="entry name" value="PRC_barrel-like_sf"/>
</dbReference>
<feature type="domain" description="RimM N-terminal" evidence="6">
    <location>
        <begin position="10"/>
        <end position="82"/>
    </location>
</feature>
<dbReference type="InterPro" id="IPR011961">
    <property type="entry name" value="RimM"/>
</dbReference>
<evidence type="ECO:0000313" key="7">
    <source>
        <dbReference type="EMBL" id="RDU59717.1"/>
    </source>
</evidence>
<keyword evidence="8" id="KW-1185">Reference proteome</keyword>
<keyword evidence="1 5" id="KW-0963">Cytoplasm</keyword>
<comment type="domain">
    <text evidence="5">The PRC barrel domain binds ribosomal protein uS19.</text>
</comment>
<dbReference type="Gene3D" id="2.40.30.60">
    <property type="entry name" value="RimM"/>
    <property type="match status" value="1"/>
</dbReference>
<dbReference type="GO" id="GO:0005737">
    <property type="term" value="C:cytoplasm"/>
    <property type="evidence" value="ECO:0007669"/>
    <property type="project" value="UniProtKB-SubCell"/>
</dbReference>
<dbReference type="PANTHER" id="PTHR33692:SF1">
    <property type="entry name" value="RIBOSOME MATURATION FACTOR RIMM"/>
    <property type="match status" value="1"/>
</dbReference>
<comment type="similarity">
    <text evidence="5">Belongs to the RimM family.</text>
</comment>
<dbReference type="Pfam" id="PF01782">
    <property type="entry name" value="RimM"/>
    <property type="match status" value="1"/>
</dbReference>
<keyword evidence="3 5" id="KW-0698">rRNA processing</keyword>
<dbReference type="OrthoDB" id="9810331at2"/>
<protein>
    <recommendedName>
        <fullName evidence="5">Ribosome maturation factor RimM</fullName>
    </recommendedName>
</protein>
<dbReference type="GO" id="GO:0043022">
    <property type="term" value="F:ribosome binding"/>
    <property type="evidence" value="ECO:0007669"/>
    <property type="project" value="InterPro"/>
</dbReference>
<comment type="subcellular location">
    <subcellularLocation>
        <location evidence="5">Cytoplasm</location>
    </subcellularLocation>
</comment>
<organism evidence="7 8">
    <name type="scientific">Helicobacter marmotae</name>
    <dbReference type="NCBI Taxonomy" id="152490"/>
    <lineage>
        <taxon>Bacteria</taxon>
        <taxon>Pseudomonadati</taxon>
        <taxon>Campylobacterota</taxon>
        <taxon>Epsilonproteobacteria</taxon>
        <taxon>Campylobacterales</taxon>
        <taxon>Helicobacteraceae</taxon>
        <taxon>Helicobacter</taxon>
    </lineage>
</organism>
<dbReference type="InterPro" id="IPR036976">
    <property type="entry name" value="RimM_N_sf"/>
</dbReference>
<dbReference type="NCBIfam" id="TIGR02273">
    <property type="entry name" value="16S_RimM"/>
    <property type="match status" value="1"/>
</dbReference>
<comment type="caution">
    <text evidence="7">The sequence shown here is derived from an EMBL/GenBank/DDBJ whole genome shotgun (WGS) entry which is preliminary data.</text>
</comment>
<reference evidence="7 8" key="1">
    <citation type="submission" date="2018-04" db="EMBL/GenBank/DDBJ databases">
        <title>Novel Campyloabacter and Helicobacter Species and Strains.</title>
        <authorList>
            <person name="Mannion A.J."/>
            <person name="Shen Z."/>
            <person name="Fox J.G."/>
        </authorList>
    </citation>
    <scope>NUCLEOTIDE SEQUENCE [LARGE SCALE GENOMIC DNA]</scope>
    <source>
        <strain evidence="7 8">MIT 98-6070</strain>
    </source>
</reference>
<evidence type="ECO:0000313" key="8">
    <source>
        <dbReference type="Proteomes" id="UP000256599"/>
    </source>
</evidence>
<dbReference type="EMBL" id="NXLR01000009">
    <property type="protein sequence ID" value="RDU59717.1"/>
    <property type="molecule type" value="Genomic_DNA"/>
</dbReference>
<dbReference type="SUPFAM" id="SSF50447">
    <property type="entry name" value="Translation proteins"/>
    <property type="match status" value="1"/>
</dbReference>
<dbReference type="Gene3D" id="2.30.30.240">
    <property type="entry name" value="PRC-barrel domain"/>
    <property type="match status" value="1"/>
</dbReference>
<dbReference type="InterPro" id="IPR009000">
    <property type="entry name" value="Transl_B-barrel_sf"/>
</dbReference>
<gene>
    <name evidence="5 7" type="primary">rimM</name>
    <name evidence="7" type="ORF">CQA63_05545</name>
</gene>